<dbReference type="EMBL" id="JASGXD010000022">
    <property type="protein sequence ID" value="KAK5999647.1"/>
    <property type="molecule type" value="Genomic_DNA"/>
</dbReference>
<accession>A0ABR0T6B1</accession>
<keyword evidence="2" id="KW-1185">Reference proteome</keyword>
<name>A0ABR0T6B1_AURPU</name>
<organism evidence="1 2">
    <name type="scientific">Aureobasidium pullulans</name>
    <name type="common">Black yeast</name>
    <name type="synonym">Pullularia pullulans</name>
    <dbReference type="NCBI Taxonomy" id="5580"/>
    <lineage>
        <taxon>Eukaryota</taxon>
        <taxon>Fungi</taxon>
        <taxon>Dikarya</taxon>
        <taxon>Ascomycota</taxon>
        <taxon>Pezizomycotina</taxon>
        <taxon>Dothideomycetes</taxon>
        <taxon>Dothideomycetidae</taxon>
        <taxon>Dothideales</taxon>
        <taxon>Saccotheciaceae</taxon>
        <taxon>Aureobasidium</taxon>
    </lineage>
</organism>
<reference evidence="1 2" key="1">
    <citation type="submission" date="2023-11" db="EMBL/GenBank/DDBJ databases">
        <title>Draft genome sequence and annotation of the polyextremotolerant black yeast-like fungus Aureobasidium pullulans NRRL 62042.</title>
        <authorList>
            <person name="Dielentheis-Frenken M.R.E."/>
            <person name="Wibberg D."/>
            <person name="Blank L.M."/>
            <person name="Tiso T."/>
        </authorList>
    </citation>
    <scope>NUCLEOTIDE SEQUENCE [LARGE SCALE GENOMIC DNA]</scope>
    <source>
        <strain evidence="1 2">NRRL 62042</strain>
    </source>
</reference>
<proteinExistence type="predicted"/>
<protein>
    <submittedName>
        <fullName evidence="1">Uncharacterized protein</fullName>
    </submittedName>
</protein>
<evidence type="ECO:0000313" key="2">
    <source>
        <dbReference type="Proteomes" id="UP001341245"/>
    </source>
</evidence>
<evidence type="ECO:0000313" key="1">
    <source>
        <dbReference type="EMBL" id="KAK5999647.1"/>
    </source>
</evidence>
<sequence>MLASGYLEDISSETGLLREGKQLTKGINGRVPPDLNIWASETSSSFLQNGSLHNRQQPPTERTLAPTEQLWTQQHKKEGLFRSSGVIGGVHKVTTGWSSVSPSSMPGLDKGQPILLNHSFANSTC</sequence>
<comment type="caution">
    <text evidence="1">The sequence shown here is derived from an EMBL/GenBank/DDBJ whole genome shotgun (WGS) entry which is preliminary data.</text>
</comment>
<dbReference type="Proteomes" id="UP001341245">
    <property type="component" value="Unassembled WGS sequence"/>
</dbReference>
<gene>
    <name evidence="1" type="ORF">QM012_005304</name>
</gene>